<evidence type="ECO:0000256" key="2">
    <source>
        <dbReference type="ARBA" id="ARBA00022679"/>
    </source>
</evidence>
<feature type="transmembrane region" description="Helical" evidence="10">
    <location>
        <begin position="106"/>
        <end position="129"/>
    </location>
</feature>
<comment type="subcellular location">
    <subcellularLocation>
        <location evidence="1">Endomembrane system</location>
        <topology evidence="1">Multi-pass membrane protein</topology>
    </subcellularLocation>
</comment>
<feature type="region of interest" description="Disordered" evidence="11">
    <location>
        <begin position="20"/>
        <end position="58"/>
    </location>
</feature>
<feature type="compositionally biased region" description="Polar residues" evidence="11">
    <location>
        <begin position="419"/>
        <end position="433"/>
    </location>
</feature>
<feature type="transmembrane region" description="Helical" evidence="10">
    <location>
        <begin position="249"/>
        <end position="274"/>
    </location>
</feature>
<evidence type="ECO:0000313" key="13">
    <source>
        <dbReference type="Proteomes" id="UP000887540"/>
    </source>
</evidence>
<comment type="domain">
    <text evidence="10">The DHHC domain is required for palmitoyltransferase activity.</text>
</comment>
<keyword evidence="7" id="KW-0449">Lipoprotein</keyword>
<keyword evidence="3 10" id="KW-0812">Transmembrane</keyword>
<evidence type="ECO:0000256" key="10">
    <source>
        <dbReference type="RuleBase" id="RU079119"/>
    </source>
</evidence>
<evidence type="ECO:0000256" key="8">
    <source>
        <dbReference type="ARBA" id="ARBA00023315"/>
    </source>
</evidence>
<dbReference type="GO" id="GO:0006612">
    <property type="term" value="P:protein targeting to membrane"/>
    <property type="evidence" value="ECO:0007669"/>
    <property type="project" value="TreeGrafter"/>
</dbReference>
<evidence type="ECO:0000256" key="4">
    <source>
        <dbReference type="ARBA" id="ARBA00022989"/>
    </source>
</evidence>
<evidence type="ECO:0000256" key="7">
    <source>
        <dbReference type="ARBA" id="ARBA00023288"/>
    </source>
</evidence>
<dbReference type="GO" id="GO:0005794">
    <property type="term" value="C:Golgi apparatus"/>
    <property type="evidence" value="ECO:0007669"/>
    <property type="project" value="TreeGrafter"/>
</dbReference>
<reference evidence="14" key="1">
    <citation type="submission" date="2022-11" db="UniProtKB">
        <authorList>
            <consortium name="WormBaseParasite"/>
        </authorList>
    </citation>
    <scope>IDENTIFICATION</scope>
</reference>
<dbReference type="AlphaFoldDB" id="A0A914EE31"/>
<protein>
    <recommendedName>
        <fullName evidence="10">Palmitoyltransferase</fullName>
        <ecNumber evidence="10">2.3.1.225</ecNumber>
    </recommendedName>
</protein>
<proteinExistence type="inferred from homology"/>
<evidence type="ECO:0000256" key="11">
    <source>
        <dbReference type="SAM" id="MobiDB-lite"/>
    </source>
</evidence>
<evidence type="ECO:0000256" key="9">
    <source>
        <dbReference type="ARBA" id="ARBA00048048"/>
    </source>
</evidence>
<dbReference type="EC" id="2.3.1.225" evidence="10"/>
<evidence type="ECO:0000313" key="14">
    <source>
        <dbReference type="WBParaSite" id="ACRNAN_scaffold7182.g19353.t2"/>
    </source>
</evidence>
<feature type="transmembrane region" description="Helical" evidence="10">
    <location>
        <begin position="135"/>
        <end position="157"/>
    </location>
</feature>
<dbReference type="WBParaSite" id="ACRNAN_scaffold7182.g19353.t2">
    <property type="protein sequence ID" value="ACRNAN_scaffold7182.g19353.t2"/>
    <property type="gene ID" value="ACRNAN_scaffold7182.g19353"/>
</dbReference>
<dbReference type="InterPro" id="IPR001594">
    <property type="entry name" value="Palmitoyltrfase_DHHC"/>
</dbReference>
<name>A0A914EE31_9BILA</name>
<keyword evidence="8 10" id="KW-0012">Acyltransferase</keyword>
<comment type="similarity">
    <text evidence="10">Belongs to the DHHC palmitoyltransferase family.</text>
</comment>
<evidence type="ECO:0000256" key="1">
    <source>
        <dbReference type="ARBA" id="ARBA00004127"/>
    </source>
</evidence>
<dbReference type="PANTHER" id="PTHR22883:SF43">
    <property type="entry name" value="PALMITOYLTRANSFERASE APP"/>
    <property type="match status" value="1"/>
</dbReference>
<feature type="compositionally biased region" description="Polar residues" evidence="11">
    <location>
        <begin position="460"/>
        <end position="471"/>
    </location>
</feature>
<keyword evidence="5 10" id="KW-0472">Membrane</keyword>
<keyword evidence="2 10" id="KW-0808">Transferase</keyword>
<feature type="domain" description="Palmitoyltransferase DHHC" evidence="12">
    <location>
        <begin position="202"/>
        <end position="328"/>
    </location>
</feature>
<dbReference type="PANTHER" id="PTHR22883">
    <property type="entry name" value="ZINC FINGER DHHC DOMAIN CONTAINING PROTEIN"/>
    <property type="match status" value="1"/>
</dbReference>
<accession>A0A914EE31</accession>
<dbReference type="InterPro" id="IPR039859">
    <property type="entry name" value="PFA4/ZDH16/20/ERF2-like"/>
</dbReference>
<dbReference type="PROSITE" id="PS50216">
    <property type="entry name" value="DHHC"/>
    <property type="match status" value="1"/>
</dbReference>
<keyword evidence="4 10" id="KW-1133">Transmembrane helix</keyword>
<feature type="transmembrane region" description="Helical" evidence="10">
    <location>
        <begin position="294"/>
        <end position="318"/>
    </location>
</feature>
<dbReference type="GO" id="GO:0005783">
    <property type="term" value="C:endoplasmic reticulum"/>
    <property type="evidence" value="ECO:0007669"/>
    <property type="project" value="TreeGrafter"/>
</dbReference>
<feature type="region of interest" description="Disordered" evidence="11">
    <location>
        <begin position="414"/>
        <end position="471"/>
    </location>
</feature>
<organism evidence="13 14">
    <name type="scientific">Acrobeloides nanus</name>
    <dbReference type="NCBI Taxonomy" id="290746"/>
    <lineage>
        <taxon>Eukaryota</taxon>
        <taxon>Metazoa</taxon>
        <taxon>Ecdysozoa</taxon>
        <taxon>Nematoda</taxon>
        <taxon>Chromadorea</taxon>
        <taxon>Rhabditida</taxon>
        <taxon>Tylenchina</taxon>
        <taxon>Cephalobomorpha</taxon>
        <taxon>Cephaloboidea</taxon>
        <taxon>Cephalobidae</taxon>
        <taxon>Acrobeloides</taxon>
    </lineage>
</organism>
<keyword evidence="6" id="KW-0564">Palmitate</keyword>
<evidence type="ECO:0000256" key="5">
    <source>
        <dbReference type="ARBA" id="ARBA00023136"/>
    </source>
</evidence>
<keyword evidence="13" id="KW-1185">Reference proteome</keyword>
<dbReference type="Proteomes" id="UP000887540">
    <property type="component" value="Unplaced"/>
</dbReference>
<evidence type="ECO:0000259" key="12">
    <source>
        <dbReference type="Pfam" id="PF01529"/>
    </source>
</evidence>
<comment type="catalytic activity">
    <reaction evidence="9 10">
        <text>L-cysteinyl-[protein] + hexadecanoyl-CoA = S-hexadecanoyl-L-cysteinyl-[protein] + CoA</text>
        <dbReference type="Rhea" id="RHEA:36683"/>
        <dbReference type="Rhea" id="RHEA-COMP:10131"/>
        <dbReference type="Rhea" id="RHEA-COMP:11032"/>
        <dbReference type="ChEBI" id="CHEBI:29950"/>
        <dbReference type="ChEBI" id="CHEBI:57287"/>
        <dbReference type="ChEBI" id="CHEBI:57379"/>
        <dbReference type="ChEBI" id="CHEBI:74151"/>
        <dbReference type="EC" id="2.3.1.225"/>
    </reaction>
</comment>
<evidence type="ECO:0000256" key="3">
    <source>
        <dbReference type="ARBA" id="ARBA00022692"/>
    </source>
</evidence>
<evidence type="ECO:0000256" key="6">
    <source>
        <dbReference type="ARBA" id="ARBA00023139"/>
    </source>
</evidence>
<dbReference type="Pfam" id="PF01529">
    <property type="entry name" value="DHHC"/>
    <property type="match status" value="1"/>
</dbReference>
<sequence length="471" mass="52483">MNSFPLITKRLREEDISICDSLLDDEPPPSAQKSRSKTQNNRREPRPTRPRQSYRMDLRNNGNCVDGQSIGTSTSKLAGKRKWRLHQGRNRFFCDGRIMTSRQSSVFLLTVFLLVVTMALFCVFDAPYLANHVTIALPIIAGVLFLMVLASLFKTAFSDPGIIPRASAREVIDLERQLQSMPGNETRVTPRTKTVQINGQQIKLKYCLTCQLFRPPRSSHCSICDNCVLNFDHHCPWVGNCVGYRNYRYFYFFITSLAFLDLFVGACVIAHLILLSQEEGAFLKAVQKSPATLVVALINLISIWSILGLSGFHTYLLATSQTTNEDIKGTFNRKLRPSVANPFSTGNLCKNLCKTLCEPEPPSLLDSRGIIRSDPVITVSPDIYARITANNNTREHPRALRRTDAVVLRGQDEIDAGSLQHTTTSASSPSNSGERSHGGSMHNVDDAPTEVVIAKPGQTARYTRQASEDSM</sequence>
<dbReference type="GO" id="GO:0019706">
    <property type="term" value="F:protein-cysteine S-palmitoyltransferase activity"/>
    <property type="evidence" value="ECO:0007669"/>
    <property type="project" value="UniProtKB-EC"/>
</dbReference>